<reference evidence="1" key="1">
    <citation type="submission" date="2022-04" db="EMBL/GenBank/DDBJ databases">
        <title>Genome of the entomopathogenic fungus Entomophthora muscae.</title>
        <authorList>
            <person name="Elya C."/>
            <person name="Lovett B.R."/>
            <person name="Lee E."/>
            <person name="Macias A.M."/>
            <person name="Hajek A.E."/>
            <person name="De Bivort B.L."/>
            <person name="Kasson M.T."/>
            <person name="De Fine Licht H.H."/>
            <person name="Stajich J.E."/>
        </authorList>
    </citation>
    <scope>NUCLEOTIDE SEQUENCE</scope>
    <source>
        <strain evidence="1">Berkeley</strain>
    </source>
</reference>
<name>A0ACC2T443_9FUNG</name>
<gene>
    <name evidence="1" type="primary">ALG2_1</name>
    <name evidence="1" type="ORF">DSO57_1019475</name>
</gene>
<keyword evidence="1" id="KW-0328">Glycosyltransferase</keyword>
<dbReference type="EMBL" id="QTSX02003638">
    <property type="protein sequence ID" value="KAJ9069337.1"/>
    <property type="molecule type" value="Genomic_DNA"/>
</dbReference>
<evidence type="ECO:0000313" key="1">
    <source>
        <dbReference type="EMBL" id="KAJ9069337.1"/>
    </source>
</evidence>
<proteinExistence type="predicted"/>
<accession>A0ACC2T443</accession>
<keyword evidence="2" id="KW-1185">Reference proteome</keyword>
<comment type="caution">
    <text evidence="1">The sequence shown here is derived from an EMBL/GenBank/DDBJ whole genome shotgun (WGS) entry which is preliminary data.</text>
</comment>
<protein>
    <submittedName>
        <fullName evidence="1">Alpha-1,3-mannosyltransferase-like protein</fullName>
        <ecNumber evidence="1">2.4.1.-</ecNumber>
    </submittedName>
</protein>
<dbReference type="Proteomes" id="UP001165960">
    <property type="component" value="Unassembled WGS sequence"/>
</dbReference>
<organism evidence="1 2">
    <name type="scientific">Entomophthora muscae</name>
    <dbReference type="NCBI Taxonomy" id="34485"/>
    <lineage>
        <taxon>Eukaryota</taxon>
        <taxon>Fungi</taxon>
        <taxon>Fungi incertae sedis</taxon>
        <taxon>Zoopagomycota</taxon>
        <taxon>Entomophthoromycotina</taxon>
        <taxon>Entomophthoromycetes</taxon>
        <taxon>Entomophthorales</taxon>
        <taxon>Entomophthoraceae</taxon>
        <taxon>Entomophthora</taxon>
    </lineage>
</organism>
<keyword evidence="1" id="KW-0808">Transferase</keyword>
<evidence type="ECO:0000313" key="2">
    <source>
        <dbReference type="Proteomes" id="UP001165960"/>
    </source>
</evidence>
<sequence length="446" mass="49993">MNICFVHPDLGIGGAERLVVDAAAGLVRKAHNVVIYTSYHNKDHCFEETRDGTLEVRVLGNDLFPSSLFGNRFRALCAYLRNLHLAAILWANQEEFDVIIVDQISTSIPILRQLGKVLFYCHFPDKLLTQRETFLKSLYRWPIDLVEEWTTGQAEKIVVNSKFTLGVFEKSFPSIKVTPDVLYPSIHTQSYDRPEDANHPSVDALKSDHALILSINRFERKKNIGLAIKAFASLIKDPNPIPDANKLRLVVAGGYDPQCIENVEHLRELDKLAKELGLKTHTLQDNTPSPASTQVVFLPSFSTPQRTYLLTNSRCLVYTPSNEHFGIVPVEAMYAKLPVVAVNSGGPRESIQDGETGYLVEPETYAVADAIRQILSSSDLATSLGEQGRARVEKMFTSTAFDDRLLFLVEELACSPINDTSRFSYIFAFCVCWLLYPFIALFGKDS</sequence>
<dbReference type="EC" id="2.4.1.-" evidence="1"/>